<keyword evidence="2" id="KW-1185">Reference proteome</keyword>
<protein>
    <submittedName>
        <fullName evidence="1">Uncharacterized protein</fullName>
    </submittedName>
</protein>
<dbReference type="Gene3D" id="3.80.10.10">
    <property type="entry name" value="Ribonuclease Inhibitor"/>
    <property type="match status" value="1"/>
</dbReference>
<evidence type="ECO:0000313" key="2">
    <source>
        <dbReference type="Proteomes" id="UP000663873"/>
    </source>
</evidence>
<sequence length="94" mass="10438">MKPTALKQNVPIGSMAIPNLEIDVAKKLPRLRHLTLGKSNFGEINRILSQVPQLRSLNVSLQGDASHIHHLSFCSQLNRLALKIDGNITIENLH</sequence>
<dbReference type="InterPro" id="IPR032675">
    <property type="entry name" value="LRR_dom_sf"/>
</dbReference>
<dbReference type="Proteomes" id="UP000663873">
    <property type="component" value="Unassembled WGS sequence"/>
</dbReference>
<evidence type="ECO:0000313" key="1">
    <source>
        <dbReference type="EMBL" id="CAF4510300.1"/>
    </source>
</evidence>
<organism evidence="1 2">
    <name type="scientific">Rotaria socialis</name>
    <dbReference type="NCBI Taxonomy" id="392032"/>
    <lineage>
        <taxon>Eukaryota</taxon>
        <taxon>Metazoa</taxon>
        <taxon>Spiralia</taxon>
        <taxon>Gnathifera</taxon>
        <taxon>Rotifera</taxon>
        <taxon>Eurotatoria</taxon>
        <taxon>Bdelloidea</taxon>
        <taxon>Philodinida</taxon>
        <taxon>Philodinidae</taxon>
        <taxon>Rotaria</taxon>
    </lineage>
</organism>
<gene>
    <name evidence="1" type="ORF">UJA718_LOCUS26945</name>
</gene>
<name>A0A820W0L2_9BILA</name>
<reference evidence="1" key="1">
    <citation type="submission" date="2021-02" db="EMBL/GenBank/DDBJ databases">
        <authorList>
            <person name="Nowell W R."/>
        </authorList>
    </citation>
    <scope>NUCLEOTIDE SEQUENCE</scope>
</reference>
<accession>A0A820W0L2</accession>
<proteinExistence type="predicted"/>
<dbReference type="SUPFAM" id="SSF52058">
    <property type="entry name" value="L domain-like"/>
    <property type="match status" value="1"/>
</dbReference>
<dbReference type="EMBL" id="CAJOBP010007239">
    <property type="protein sequence ID" value="CAF4510300.1"/>
    <property type="molecule type" value="Genomic_DNA"/>
</dbReference>
<comment type="caution">
    <text evidence="1">The sequence shown here is derived from an EMBL/GenBank/DDBJ whole genome shotgun (WGS) entry which is preliminary data.</text>
</comment>
<dbReference type="AlphaFoldDB" id="A0A820W0L2"/>